<dbReference type="GO" id="GO:0003677">
    <property type="term" value="F:DNA binding"/>
    <property type="evidence" value="ECO:0007669"/>
    <property type="project" value="InterPro"/>
</dbReference>
<evidence type="ECO:0000259" key="6">
    <source>
        <dbReference type="PROSITE" id="PS50113"/>
    </source>
</evidence>
<proteinExistence type="predicted"/>
<feature type="domain" description="HTH cro/C1-type" evidence="7">
    <location>
        <begin position="10"/>
        <end position="63"/>
    </location>
</feature>
<feature type="domain" description="PAC" evidence="6">
    <location>
        <begin position="149"/>
        <end position="202"/>
    </location>
</feature>
<evidence type="ECO:0000256" key="1">
    <source>
        <dbReference type="ARBA" id="ARBA00000085"/>
    </source>
</evidence>
<evidence type="ECO:0000313" key="8">
    <source>
        <dbReference type="EMBL" id="RVU32522.1"/>
    </source>
</evidence>
<dbReference type="PROSITE" id="PS50943">
    <property type="entry name" value="HTH_CROC1"/>
    <property type="match status" value="1"/>
</dbReference>
<sequence>MQDTGFSDRLLKLIKKKKISQTRVASELGLSRTAVNKWTKGGMIDDTNLERLAEFLDVDMIWLKYGQQESNTPVFSASHEGINEVHLQDSAEIVFWEWDLLTDRVVYSDNVERVYGIRIDSNQDYWQLMGEQAREKLNAGYQKIIQEGGAHEMDFALQVGGQRRWITSRAAGVKGENGKITRLVGISIDNTERKLAELALKRDRGFLKLLLSRMSSLVLFTDQAGEIIETNLADSHQTFSFLELQSLIYKAVMQYPDLFGETAQQPAMLSFEGIEMTIHRHMHDDGKSYLMLEID</sequence>
<evidence type="ECO:0000256" key="4">
    <source>
        <dbReference type="ARBA" id="ARBA00022679"/>
    </source>
</evidence>
<dbReference type="Pfam" id="PF01381">
    <property type="entry name" value="HTH_3"/>
    <property type="match status" value="1"/>
</dbReference>
<keyword evidence="9" id="KW-1185">Reference proteome</keyword>
<dbReference type="InterPro" id="IPR010982">
    <property type="entry name" value="Lambda_DNA-bd_dom_sf"/>
</dbReference>
<dbReference type="GO" id="GO:0004673">
    <property type="term" value="F:protein histidine kinase activity"/>
    <property type="evidence" value="ECO:0007669"/>
    <property type="project" value="UniProtKB-EC"/>
</dbReference>
<dbReference type="Gene3D" id="1.10.260.40">
    <property type="entry name" value="lambda repressor-like DNA-binding domains"/>
    <property type="match status" value="1"/>
</dbReference>
<dbReference type="SUPFAM" id="SSF47413">
    <property type="entry name" value="lambda repressor-like DNA-binding domains"/>
    <property type="match status" value="1"/>
</dbReference>
<evidence type="ECO:0000256" key="2">
    <source>
        <dbReference type="ARBA" id="ARBA00012438"/>
    </source>
</evidence>
<comment type="catalytic activity">
    <reaction evidence="1">
        <text>ATP + protein L-histidine = ADP + protein N-phospho-L-histidine.</text>
        <dbReference type="EC" id="2.7.13.3"/>
    </reaction>
</comment>
<gene>
    <name evidence="8" type="ORF">EOE65_02400</name>
</gene>
<name>A0A437QDA5_9GAMM</name>
<dbReference type="InterPro" id="IPR001387">
    <property type="entry name" value="Cro/C1-type_HTH"/>
</dbReference>
<dbReference type="Gene3D" id="2.10.70.100">
    <property type="match status" value="1"/>
</dbReference>
<dbReference type="PROSITE" id="PS50113">
    <property type="entry name" value="PAC"/>
    <property type="match status" value="1"/>
</dbReference>
<keyword evidence="4" id="KW-0808">Transferase</keyword>
<dbReference type="PANTHER" id="PTHR43304:SF1">
    <property type="entry name" value="PAC DOMAIN-CONTAINING PROTEIN"/>
    <property type="match status" value="1"/>
</dbReference>
<accession>A0A437QDA5</accession>
<dbReference type="EC" id="2.7.13.3" evidence="2"/>
<dbReference type="SMART" id="SM00530">
    <property type="entry name" value="HTH_XRE"/>
    <property type="match status" value="1"/>
</dbReference>
<reference evidence="8 9" key="1">
    <citation type="submission" date="2019-01" db="EMBL/GenBank/DDBJ databases">
        <authorList>
            <person name="Chen W.-M."/>
        </authorList>
    </citation>
    <scope>NUCLEOTIDE SEQUENCE [LARGE SCALE GENOMIC DNA]</scope>
    <source>
        <strain evidence="8 9">HPM-16</strain>
    </source>
</reference>
<dbReference type="CDD" id="cd00093">
    <property type="entry name" value="HTH_XRE"/>
    <property type="match status" value="1"/>
</dbReference>
<dbReference type="InterPro" id="IPR035965">
    <property type="entry name" value="PAS-like_dom_sf"/>
</dbReference>
<evidence type="ECO:0000313" key="9">
    <source>
        <dbReference type="Proteomes" id="UP000282818"/>
    </source>
</evidence>
<evidence type="ECO:0000256" key="3">
    <source>
        <dbReference type="ARBA" id="ARBA00022553"/>
    </source>
</evidence>
<dbReference type="EMBL" id="SACQ01000001">
    <property type="protein sequence ID" value="RVU32522.1"/>
    <property type="molecule type" value="Genomic_DNA"/>
</dbReference>
<organism evidence="8 9">
    <name type="scientific">Neptunomonas marina</name>
    <dbReference type="NCBI Taxonomy" id="1815562"/>
    <lineage>
        <taxon>Bacteria</taxon>
        <taxon>Pseudomonadati</taxon>
        <taxon>Pseudomonadota</taxon>
        <taxon>Gammaproteobacteria</taxon>
        <taxon>Oceanospirillales</taxon>
        <taxon>Oceanospirillaceae</taxon>
        <taxon>Neptunomonas</taxon>
    </lineage>
</organism>
<dbReference type="InterPro" id="IPR000700">
    <property type="entry name" value="PAS-assoc_C"/>
</dbReference>
<dbReference type="Proteomes" id="UP000282818">
    <property type="component" value="Unassembled WGS sequence"/>
</dbReference>
<dbReference type="SUPFAM" id="SSF55785">
    <property type="entry name" value="PYP-like sensor domain (PAS domain)"/>
    <property type="match status" value="1"/>
</dbReference>
<dbReference type="InterPro" id="IPR052162">
    <property type="entry name" value="Sensor_kinase/Photoreceptor"/>
</dbReference>
<dbReference type="Gene3D" id="3.30.450.20">
    <property type="entry name" value="PAS domain"/>
    <property type="match status" value="1"/>
</dbReference>
<evidence type="ECO:0000259" key="7">
    <source>
        <dbReference type="PROSITE" id="PS50943"/>
    </source>
</evidence>
<dbReference type="RefSeq" id="WP_127692691.1">
    <property type="nucleotide sequence ID" value="NZ_SACQ01000001.1"/>
</dbReference>
<evidence type="ECO:0000256" key="5">
    <source>
        <dbReference type="ARBA" id="ARBA00022777"/>
    </source>
</evidence>
<keyword evidence="5" id="KW-0418">Kinase</keyword>
<comment type="caution">
    <text evidence="8">The sequence shown here is derived from an EMBL/GenBank/DDBJ whole genome shotgun (WGS) entry which is preliminary data.</text>
</comment>
<keyword evidence="3" id="KW-0597">Phosphoprotein</keyword>
<dbReference type="AlphaFoldDB" id="A0A437QDA5"/>
<protein>
    <recommendedName>
        <fullName evidence="2">histidine kinase</fullName>
        <ecNumber evidence="2">2.7.13.3</ecNumber>
    </recommendedName>
</protein>
<dbReference type="PANTHER" id="PTHR43304">
    <property type="entry name" value="PHYTOCHROME-LIKE PROTEIN CPH1"/>
    <property type="match status" value="1"/>
</dbReference>